<comment type="catalytic activity">
    <reaction evidence="5">
        <text>L-methionyl-[protein] + a quinone + H2O = L-methionyl-(S)-S-oxide-[protein] + a quinol</text>
        <dbReference type="Rhea" id="RHEA:51292"/>
        <dbReference type="Rhea" id="RHEA-COMP:12313"/>
        <dbReference type="Rhea" id="RHEA-COMP:12315"/>
        <dbReference type="ChEBI" id="CHEBI:15377"/>
        <dbReference type="ChEBI" id="CHEBI:16044"/>
        <dbReference type="ChEBI" id="CHEBI:24646"/>
        <dbReference type="ChEBI" id="CHEBI:44120"/>
        <dbReference type="ChEBI" id="CHEBI:132124"/>
    </reaction>
</comment>
<dbReference type="HAMAP" id="MF_01206">
    <property type="entry name" value="MsrP"/>
    <property type="match status" value="1"/>
</dbReference>
<evidence type="ECO:0000313" key="7">
    <source>
        <dbReference type="EMBL" id="ADI20048.1"/>
    </source>
</evidence>
<feature type="binding site" evidence="5">
    <location>
        <position position="163"/>
    </location>
    <ligand>
        <name>Mo-molybdopterin</name>
        <dbReference type="ChEBI" id="CHEBI:71302"/>
    </ligand>
</feature>
<keyword evidence="3 5" id="KW-0732">Signal</keyword>
<evidence type="ECO:0000256" key="3">
    <source>
        <dbReference type="ARBA" id="ARBA00022729"/>
    </source>
</evidence>
<keyword evidence="4 5" id="KW-0560">Oxidoreductase</keyword>
<dbReference type="NCBIfam" id="NF003767">
    <property type="entry name" value="PRK05363.1"/>
    <property type="match status" value="1"/>
</dbReference>
<dbReference type="GO" id="GO:0016672">
    <property type="term" value="F:oxidoreductase activity, acting on a sulfur group of donors, quinone or similar compound as acceptor"/>
    <property type="evidence" value="ECO:0007669"/>
    <property type="project" value="UniProtKB-UniRule"/>
</dbReference>
<feature type="domain" description="Oxidoreductase molybdopterin-binding" evidence="6">
    <location>
        <begin position="90"/>
        <end position="246"/>
    </location>
</feature>
<evidence type="ECO:0000256" key="2">
    <source>
        <dbReference type="ARBA" id="ARBA00022723"/>
    </source>
</evidence>
<protein>
    <recommendedName>
        <fullName evidence="5">Protein-methionine-sulfoxide reductase catalytic subunit MsrP</fullName>
        <ecNumber evidence="5">1.8.5.-</ecNumber>
    </recommendedName>
</protein>
<dbReference type="SUPFAM" id="SSF56524">
    <property type="entry name" value="Oxidoreductase molybdopterin-binding domain"/>
    <property type="match status" value="1"/>
</dbReference>
<organism evidence="7">
    <name type="scientific">uncultured alpha proteobacterium EB080_L11F12</name>
    <dbReference type="NCBI Taxonomy" id="710795"/>
    <lineage>
        <taxon>Bacteria</taxon>
        <taxon>Pseudomonadati</taxon>
        <taxon>Pseudomonadota</taxon>
        <taxon>Alphaproteobacteria</taxon>
        <taxon>environmental samples</taxon>
    </lineage>
</organism>
<accession>E0Y057</accession>
<comment type="similarity">
    <text evidence="5">Belongs to the MsrP family.</text>
</comment>
<feature type="binding site" evidence="5">
    <location>
        <position position="217"/>
    </location>
    <ligand>
        <name>Mo-molybdopterin</name>
        <dbReference type="ChEBI" id="CHEBI:71302"/>
    </ligand>
</feature>
<sequence length="319" mass="35747">MTIFQNKLKYSDVTPKKVFLNRRQIIAGTSAVGISSYLPNSVYADVLKHTKTNYTVDAEITSKSDATSYNNFYEFGTGKGDPKNNASMMQTSPWSVKVNGLVNNPGDYDLDDLLAGIDLEERIYRFRCVEAWSMVVPWIGFSLSKILDKVGVQSKAKYVAFQTLNRPSEMVGIGANPRFPWPYVEGLRLDEARNPLAMIATGMYGESLPNQNGAPLRLVVPWKYGFKSIKSIVRITLTDTQPETTWNKLAPQEYGFYSNVNPTVDHPRWSQATERVIGGSIFKLGSPLFSGAKRDTPMFNGYEEEVASLYSGMDLSKFY</sequence>
<dbReference type="PANTHER" id="PTHR43032:SF3">
    <property type="entry name" value="PROTEIN-METHIONINE-SULFOXIDE REDUCTASE CATALYTIC SUBUNIT MSRP"/>
    <property type="match status" value="1"/>
</dbReference>
<dbReference type="PANTHER" id="PTHR43032">
    <property type="entry name" value="PROTEIN-METHIONINE-SULFOXIDE REDUCTASE"/>
    <property type="match status" value="1"/>
</dbReference>
<dbReference type="InterPro" id="IPR000572">
    <property type="entry name" value="OxRdtase_Mopterin-bd_dom"/>
</dbReference>
<keyword evidence="2 5" id="KW-0479">Metal-binding</keyword>
<evidence type="ECO:0000256" key="1">
    <source>
        <dbReference type="ARBA" id="ARBA00022505"/>
    </source>
</evidence>
<dbReference type="EMBL" id="GU474937">
    <property type="protein sequence ID" value="ADI20048.1"/>
    <property type="molecule type" value="Genomic_DNA"/>
</dbReference>
<reference evidence="7" key="1">
    <citation type="journal article" date="2011" name="Environ. Microbiol.">
        <title>Time-series analyses of Monterey Bay coastal microbial picoplankton using a 'genome proxy' microarray.</title>
        <authorList>
            <person name="Rich V.I."/>
            <person name="Pham V.D."/>
            <person name="Eppley J."/>
            <person name="Shi Y."/>
            <person name="DeLong E.F."/>
        </authorList>
    </citation>
    <scope>NUCLEOTIDE SEQUENCE</scope>
</reference>
<comment type="cofactor">
    <cofactor evidence="5">
        <name>Mo-molybdopterin</name>
        <dbReference type="ChEBI" id="CHEBI:71302"/>
    </cofactor>
    <text evidence="5">Binds 1 Mo-molybdopterin (Mo-MPT) cofactor per subunit.</text>
</comment>
<comment type="catalytic activity">
    <reaction evidence="5">
        <text>L-methionyl-[protein] + a quinone + H2O = L-methionyl-(R)-S-oxide-[protein] + a quinol</text>
        <dbReference type="Rhea" id="RHEA:51296"/>
        <dbReference type="Rhea" id="RHEA-COMP:12313"/>
        <dbReference type="Rhea" id="RHEA-COMP:12314"/>
        <dbReference type="ChEBI" id="CHEBI:15377"/>
        <dbReference type="ChEBI" id="CHEBI:16044"/>
        <dbReference type="ChEBI" id="CHEBI:24646"/>
        <dbReference type="ChEBI" id="CHEBI:45764"/>
        <dbReference type="ChEBI" id="CHEBI:132124"/>
    </reaction>
</comment>
<dbReference type="GO" id="GO:0043546">
    <property type="term" value="F:molybdopterin cofactor binding"/>
    <property type="evidence" value="ECO:0007669"/>
    <property type="project" value="UniProtKB-UniRule"/>
</dbReference>
<feature type="binding site" evidence="5">
    <location>
        <begin position="73"/>
        <end position="74"/>
    </location>
    <ligand>
        <name>Mo-molybdopterin</name>
        <dbReference type="ChEBI" id="CHEBI:71302"/>
    </ligand>
</feature>
<evidence type="ECO:0000256" key="4">
    <source>
        <dbReference type="ARBA" id="ARBA00023002"/>
    </source>
</evidence>
<feature type="binding site" evidence="5">
    <location>
        <position position="128"/>
    </location>
    <ligand>
        <name>Mo-molybdopterin</name>
        <dbReference type="ChEBI" id="CHEBI:71302"/>
    </ligand>
    <ligandPart>
        <name>Mo</name>
        <dbReference type="ChEBI" id="CHEBI:28685"/>
    </ligandPart>
</feature>
<dbReference type="GO" id="GO:0030091">
    <property type="term" value="P:protein repair"/>
    <property type="evidence" value="ECO:0007669"/>
    <property type="project" value="UniProtKB-UniRule"/>
</dbReference>
<comment type="function">
    <text evidence="5">Part of the MsrPQ system that repairs oxidized periplasmic proteins containing methionine sulfoxide residues (Met-O), using respiratory chain electrons. Thus protects these proteins from oxidative-stress damage caused by reactive species of oxygen and chlorine generated by the host defense mechanisms. MsrPQ is essential for the maintenance of envelope integrity under bleach stress, rescuing a wide series of structurally unrelated periplasmic proteins from methionine oxidation. The catalytic subunit MsrP is non-stereospecific, being able to reduce both (R-) and (S-) diastereoisomers of methionine sulfoxide.</text>
</comment>
<dbReference type="Gene3D" id="3.90.420.10">
    <property type="entry name" value="Oxidoreductase, molybdopterin-binding domain"/>
    <property type="match status" value="1"/>
</dbReference>
<comment type="subunit">
    <text evidence="5">Heterodimer of a catalytic subunit (MsrP) and a heme-binding subunit (MsrQ).</text>
</comment>
<gene>
    <name evidence="5" type="primary">msrP</name>
</gene>
<proteinExistence type="inferred from homology"/>
<evidence type="ECO:0000259" key="6">
    <source>
        <dbReference type="Pfam" id="PF00174"/>
    </source>
</evidence>
<feature type="binding site" evidence="5">
    <location>
        <begin position="228"/>
        <end position="230"/>
    </location>
    <ligand>
        <name>Mo-molybdopterin</name>
        <dbReference type="ChEBI" id="CHEBI:71302"/>
    </ligand>
</feature>
<dbReference type="GO" id="GO:0046872">
    <property type="term" value="F:metal ion binding"/>
    <property type="evidence" value="ECO:0007669"/>
    <property type="project" value="UniProtKB-KW"/>
</dbReference>
<dbReference type="InterPro" id="IPR022867">
    <property type="entry name" value="MsrP"/>
</dbReference>
<feature type="binding site" evidence="5">
    <location>
        <position position="212"/>
    </location>
    <ligand>
        <name>Mo-molybdopterin</name>
        <dbReference type="ChEBI" id="CHEBI:71302"/>
    </ligand>
</feature>
<dbReference type="EC" id="1.8.5.-" evidence="5"/>
<dbReference type="Pfam" id="PF00174">
    <property type="entry name" value="Oxidored_molyb"/>
    <property type="match status" value="1"/>
</dbReference>
<evidence type="ECO:0000256" key="5">
    <source>
        <dbReference type="HAMAP-Rule" id="MF_01206"/>
    </source>
</evidence>
<dbReference type="AlphaFoldDB" id="E0Y057"/>
<keyword evidence="1 5" id="KW-0500">Molybdenum</keyword>
<name>E0Y057_9PROT</name>
<feature type="binding site" evidence="5">
    <location>
        <position position="70"/>
    </location>
    <ligand>
        <name>Mo-molybdopterin</name>
        <dbReference type="ChEBI" id="CHEBI:71302"/>
    </ligand>
</feature>
<dbReference type="InterPro" id="IPR036374">
    <property type="entry name" value="OxRdtase_Mopterin-bd_sf"/>
</dbReference>